<name>A0A2P8DR87_9ACTN</name>
<gene>
    <name evidence="1" type="ORF">CLV30_11730</name>
</gene>
<evidence type="ECO:0000313" key="1">
    <source>
        <dbReference type="EMBL" id="PSK99727.1"/>
    </source>
</evidence>
<sequence>MGFLDALFGRSKQAQPNLDALFALPTAALTLEASAQMHPTGVGAVCFRQVEGGPFARLKDEITTLLGGSQPDEVTDDYGYTWLVLQRDPARMSELCTDLHAVNSTLESNGFGPSLLCTTIGLRSDEGQGLALVYLYKRGTFYPFAPVDSASQRRDNALELQVRALVGGDLAIESDVSRWFPVWGAPGL</sequence>
<keyword evidence="2" id="KW-1185">Reference proteome</keyword>
<accession>A0A2P8DR87</accession>
<dbReference type="Pfam" id="PF22742">
    <property type="entry name" value="PspAB"/>
    <property type="match status" value="1"/>
</dbReference>
<dbReference type="EMBL" id="PYGE01000017">
    <property type="protein sequence ID" value="PSK99727.1"/>
    <property type="molecule type" value="Genomic_DNA"/>
</dbReference>
<dbReference type="RefSeq" id="WP_106538913.1">
    <property type="nucleotide sequence ID" value="NZ_PYGE01000017.1"/>
</dbReference>
<dbReference type="AlphaFoldDB" id="A0A2P8DR87"/>
<protein>
    <submittedName>
        <fullName evidence="1">Uncharacterized protein</fullName>
    </submittedName>
</protein>
<proteinExistence type="predicted"/>
<reference evidence="1 2" key="1">
    <citation type="submission" date="2018-03" db="EMBL/GenBank/DDBJ databases">
        <title>Genomic Encyclopedia of Archaeal and Bacterial Type Strains, Phase II (KMG-II): from individual species to whole genera.</title>
        <authorList>
            <person name="Goeker M."/>
        </authorList>
    </citation>
    <scope>NUCLEOTIDE SEQUENCE [LARGE SCALE GENOMIC DNA]</scope>
    <source>
        <strain evidence="1 2">DSM 45211</strain>
    </source>
</reference>
<dbReference type="InterPro" id="IPR054383">
    <property type="entry name" value="PspAB-like"/>
</dbReference>
<dbReference type="OrthoDB" id="159886at2"/>
<organism evidence="1 2">
    <name type="scientific">Haloactinopolyspora alba</name>
    <dbReference type="NCBI Taxonomy" id="648780"/>
    <lineage>
        <taxon>Bacteria</taxon>
        <taxon>Bacillati</taxon>
        <taxon>Actinomycetota</taxon>
        <taxon>Actinomycetes</taxon>
        <taxon>Jiangellales</taxon>
        <taxon>Jiangellaceae</taxon>
        <taxon>Haloactinopolyspora</taxon>
    </lineage>
</organism>
<dbReference type="Proteomes" id="UP000243528">
    <property type="component" value="Unassembled WGS sequence"/>
</dbReference>
<evidence type="ECO:0000313" key="2">
    <source>
        <dbReference type="Proteomes" id="UP000243528"/>
    </source>
</evidence>
<comment type="caution">
    <text evidence="1">The sequence shown here is derived from an EMBL/GenBank/DDBJ whole genome shotgun (WGS) entry which is preliminary data.</text>
</comment>